<dbReference type="InterPro" id="IPR005016">
    <property type="entry name" value="TDE1/TMS"/>
</dbReference>
<sequence length="1918" mass="213986">MINKWVENHTHDMIKDLLPPGSVDQSTTLVLVNAAYFKGKWDNKFNPNETKPEIFYVSPSKQIMVDMMHVEATFNHGWYDSLLLTPVLNSFVDVSESLEAHILEMPYKGDQISMYVLLPPFTKEDAIDNTLKKLTAEKFRSIVDSSNLIPKTVQVSFPKFSLEHTIELVPILESLGVGNLFQSDADFSQLSRHKVSVGEGIHKARIVIDEEGAHAAAVTSLLSWRIMDDDDDSPVEFKCNKPFLFFIYNKMTRTILFSGIFKKPNSNVNTLASKDLIVSHGFINPCALLFQVLEKMGVGDLFQGTSDFSTLSETLKGPLGSALHKARIEVNEEGTKAAAATVLFSFRSSRPAEPAQFHCNHPFIYVLYDKVEKAVLFTGIVIREGGAPKYRLCLVADLHESSINQNLTTMSRKRTRSRSEDNVTSNNYVHNLTNAYCSAAPFSEEAGPTKIREECDYSVKITLEMARSGKAPRPVRVYADGAFDLFHQGHAKVLMQAKAAFPNVYLIVGVSNDKMVHEMKGRTVMDEEERYNGVRHCRYVDEVLRDAPWEYTDEFLETHKIDFVAHDDIPYESENTEDTYGELKKRGMFLTTQRTEGVSTSDIVARIVRDYDIYVRRNLARGYSAKELNVSYIKEKTLRFQNKMDELKDKGRKVMDTIGERRDDILMKWKDESREVIDSFLEYFFKRPMRIWQESKGKLLKALTPPGTPDSGTDDEEDFSPPKKLKRLSICRPAPFSDEAEAIRIRELCDYSQKITYEMAYSGKAPRPVRVYADGIYDLFHQGHARQLLQAKNVFPNVYLIVGVCNDDLTHSQKGRTVMNETERYEAVKHCRYVDEIVRDAPWEVDEAYVLKHKIDFIAHDDLPYGTDDSNDIYAPWKARGMFVATERTEGVSTSDIVARIVRDYDIYVRRNLARGYSAKDLNISYLSEKKIRLQNKMHELKDKGRRVIDTIGERKDDMIAKWEEKSREFIENFLLLFGRERLTNIWNESKGKIMNALSPPSSPLPPASPSSSNGDCDFAEEGIPPRKNARYESPSPSSSSARTNKYYNEDYSDEEDCLPMQNGGGGMGKRDWRPFVYGGLASCVAEFGTFPIDTSKTRLQVQGQKLDKNHATLKYRGMVDCLLKIGKNEGLAGLYSGIWPAVLRQATYGTIKFGTYYSLKRIIVERNDGKESVTVNLCCAVIAGAVSSAIANPTDVLKVRMQVQGSHGNVSLIDCFKDVYTHEGISGLWRGVSPTAQRAAVIAAVELPVYDFCKSRLIQTFGDNVTNHFISSLFASLGSAIASTPIDVVRTRLMNQRKLKKSGGLLPAHIYTTCPSCRNSTSSRIMYALMLLLGTIAACIMLSPGLQDVLRKVPFCTNSSSNYLPSSVSINCDHAVGYLAVYRICFILTCFFVLMALMMIGVKSSRDPRSGIQNGFWGLKYLLVIGGIIGAFFIPEGSFGETWMYFGMVGGFCFILIQLILIVDFAHSWAEAWVGNYEETESKGWYFALMAITFVNYALTLTGTILLFVFFTKSDGCDLNKFFISINLILSVIVSVISILPAVQENLARSGLLQSSVVSLYVTYLTWSALANSPDTTCNPGLLGIVGAGSKTNDHMGFDTEGIVGLIVWMCCVLYSSLRSASQSSKITMSENMLVKDNGAVRGSGSGNLVENEGYIPIAGKDDGDGGERGEKKVWDNEEETVAYSWTFFHIMFALATLYVMMTLTNWYKYVFKKGWRRFASVEISGPTRASTKREPPPLKPPPARPSTSRINPSAHKMGAPVRLKKYVGNNLALTLVGHESKAYLVVGNNCSVKLADNVSSIKIVGDNCTLQVASGGGAVIYVGNNGSVHLDQSIDEDVVTYVGNNGVVSSKDGAIPRHCSDGDVRRCGSSGKVVNLDGECNVTVAGVRTCRKLTKLATGSLPNIRIHLGGLSRRTR</sequence>
<dbReference type="PANTHER" id="PTHR10739">
    <property type="entry name" value="CYTIDYLYLTRANSFERASE"/>
    <property type="match status" value="1"/>
</dbReference>
<dbReference type="InterPro" id="IPR042185">
    <property type="entry name" value="Serpin_sf_2"/>
</dbReference>
<dbReference type="Pfam" id="PF03348">
    <property type="entry name" value="Serinc"/>
    <property type="match status" value="1"/>
</dbReference>
<evidence type="ECO:0000256" key="4">
    <source>
        <dbReference type="ARBA" id="ARBA00006665"/>
    </source>
</evidence>
<dbReference type="InterPro" id="IPR036186">
    <property type="entry name" value="Serpin_sf"/>
</dbReference>
<keyword evidence="25" id="KW-1185">Reference proteome</keyword>
<feature type="transmembrane region" description="Helical" evidence="22">
    <location>
        <begin position="1487"/>
        <end position="1511"/>
    </location>
</feature>
<dbReference type="Gene3D" id="3.40.50.620">
    <property type="entry name" value="HUPs"/>
    <property type="match status" value="2"/>
</dbReference>
<feature type="transmembrane region" description="Helical" evidence="22">
    <location>
        <begin position="1601"/>
        <end position="1619"/>
    </location>
</feature>
<dbReference type="InterPro" id="IPR023795">
    <property type="entry name" value="Serpin_CS"/>
</dbReference>
<dbReference type="SUPFAM" id="SSF56574">
    <property type="entry name" value="Serpins"/>
    <property type="match status" value="2"/>
</dbReference>
<evidence type="ECO:0000256" key="9">
    <source>
        <dbReference type="ARBA" id="ARBA00022692"/>
    </source>
</evidence>
<feature type="region of interest" description="Disordered" evidence="21">
    <location>
        <begin position="1727"/>
        <end position="1756"/>
    </location>
</feature>
<dbReference type="NCBIfam" id="TIGR00125">
    <property type="entry name" value="cyt_tran_rel"/>
    <property type="match status" value="2"/>
</dbReference>
<feature type="transmembrane region" description="Helical" evidence="22">
    <location>
        <begin position="1326"/>
        <end position="1344"/>
    </location>
</feature>
<dbReference type="InterPro" id="IPR045049">
    <property type="entry name" value="Pcy1-like"/>
</dbReference>
<dbReference type="GO" id="GO:0016020">
    <property type="term" value="C:membrane"/>
    <property type="evidence" value="ECO:0007669"/>
    <property type="project" value="UniProtKB-SubCell"/>
</dbReference>
<evidence type="ECO:0000256" key="6">
    <source>
        <dbReference type="ARBA" id="ARBA00022516"/>
    </source>
</evidence>
<dbReference type="Pfam" id="PF00079">
    <property type="entry name" value="Serpin"/>
    <property type="match status" value="2"/>
</dbReference>
<comment type="subcellular location">
    <subcellularLocation>
        <location evidence="1">Membrane</location>
        <topology evidence="1">Multi-pass membrane protein</topology>
    </subcellularLocation>
</comment>
<dbReference type="PROSITE" id="PS50920">
    <property type="entry name" value="SOLCAR"/>
    <property type="match status" value="2"/>
</dbReference>
<comment type="similarity">
    <text evidence="5">Belongs to the cytidylyltransferase family.</text>
</comment>
<feature type="region of interest" description="Disordered" evidence="21">
    <location>
        <begin position="998"/>
        <end position="1045"/>
    </location>
</feature>
<keyword evidence="6" id="KW-0444">Lipid biosynthesis</keyword>
<dbReference type="InterPro" id="IPR004821">
    <property type="entry name" value="Cyt_trans-like"/>
</dbReference>
<feature type="transmembrane region" description="Helical" evidence="22">
    <location>
        <begin position="1415"/>
        <end position="1435"/>
    </location>
</feature>
<dbReference type="EMBL" id="JABDTM020023789">
    <property type="protein sequence ID" value="KAH0814913.1"/>
    <property type="molecule type" value="Genomic_DNA"/>
</dbReference>
<feature type="transmembrane region" description="Helical" evidence="22">
    <location>
        <begin position="1447"/>
        <end position="1467"/>
    </location>
</feature>
<dbReference type="InterPro" id="IPR042178">
    <property type="entry name" value="Serpin_sf_1"/>
</dbReference>
<comment type="similarity">
    <text evidence="4">Belongs to the TDE1 family.</text>
</comment>
<dbReference type="PROSITE" id="PS00284">
    <property type="entry name" value="SERPIN"/>
    <property type="match status" value="2"/>
</dbReference>
<evidence type="ECO:0000256" key="7">
    <source>
        <dbReference type="ARBA" id="ARBA00022679"/>
    </source>
</evidence>
<dbReference type="InterPro" id="IPR014729">
    <property type="entry name" value="Rossmann-like_a/b/a_fold"/>
</dbReference>
<gene>
    <name evidence="24" type="ORF">GEV33_007876</name>
</gene>
<dbReference type="EC" id="2.7.7.15" evidence="18"/>
<keyword evidence="15" id="KW-0594">Phospholipid biosynthesis</keyword>
<feature type="region of interest" description="Disordered" evidence="21">
    <location>
        <begin position="702"/>
        <end position="721"/>
    </location>
</feature>
<dbReference type="SMART" id="SM00093">
    <property type="entry name" value="SERPIN"/>
    <property type="match status" value="1"/>
</dbReference>
<organism evidence="24 25">
    <name type="scientific">Tenebrio molitor</name>
    <name type="common">Yellow mealworm beetle</name>
    <dbReference type="NCBI Taxonomy" id="7067"/>
    <lineage>
        <taxon>Eukaryota</taxon>
        <taxon>Metazoa</taxon>
        <taxon>Ecdysozoa</taxon>
        <taxon>Arthropoda</taxon>
        <taxon>Hexapoda</taxon>
        <taxon>Insecta</taxon>
        <taxon>Pterygota</taxon>
        <taxon>Neoptera</taxon>
        <taxon>Endopterygota</taxon>
        <taxon>Coleoptera</taxon>
        <taxon>Polyphaga</taxon>
        <taxon>Cucujiformia</taxon>
        <taxon>Tenebrionidae</taxon>
        <taxon>Tenebrio</taxon>
    </lineage>
</organism>
<dbReference type="SUPFAM" id="SSF52374">
    <property type="entry name" value="Nucleotidylyl transferase"/>
    <property type="match status" value="2"/>
</dbReference>
<keyword evidence="7" id="KW-0808">Transferase</keyword>
<evidence type="ECO:0000256" key="8">
    <source>
        <dbReference type="ARBA" id="ARBA00022690"/>
    </source>
</evidence>
<dbReference type="Pfam" id="PF00153">
    <property type="entry name" value="Mito_carr"/>
    <property type="match status" value="3"/>
</dbReference>
<evidence type="ECO:0000256" key="15">
    <source>
        <dbReference type="ARBA" id="ARBA00023209"/>
    </source>
</evidence>
<dbReference type="GO" id="GO:0031210">
    <property type="term" value="F:phosphatidylcholine binding"/>
    <property type="evidence" value="ECO:0007669"/>
    <property type="project" value="TreeGrafter"/>
</dbReference>
<feature type="transmembrane region" description="Helical" evidence="22">
    <location>
        <begin position="1381"/>
        <end position="1403"/>
    </location>
</feature>
<evidence type="ECO:0000256" key="20">
    <source>
        <dbReference type="RuleBase" id="RU000411"/>
    </source>
</evidence>
<dbReference type="GO" id="GO:0004867">
    <property type="term" value="F:serine-type endopeptidase inhibitor activity"/>
    <property type="evidence" value="ECO:0007669"/>
    <property type="project" value="UniProtKB-KW"/>
</dbReference>
<dbReference type="InterPro" id="IPR018108">
    <property type="entry name" value="MCP_transmembrane"/>
</dbReference>
<evidence type="ECO:0000256" key="19">
    <source>
        <dbReference type="PROSITE-ProRule" id="PRU00282"/>
    </source>
</evidence>
<dbReference type="Gene3D" id="2.30.39.10">
    <property type="entry name" value="Alpha-1-antitrypsin, domain 1"/>
    <property type="match status" value="2"/>
</dbReference>
<evidence type="ECO:0000256" key="14">
    <source>
        <dbReference type="ARBA" id="ARBA00023136"/>
    </source>
</evidence>
<evidence type="ECO:0000259" key="23">
    <source>
        <dbReference type="SMART" id="SM00093"/>
    </source>
</evidence>
<evidence type="ECO:0000256" key="1">
    <source>
        <dbReference type="ARBA" id="ARBA00004141"/>
    </source>
</evidence>
<dbReference type="Gene3D" id="1.50.40.10">
    <property type="entry name" value="Mitochondrial carrier domain"/>
    <property type="match status" value="1"/>
</dbReference>
<name>A0A8J6LCP5_TENMO</name>
<reference evidence="24" key="2">
    <citation type="submission" date="2021-08" db="EMBL/GenBank/DDBJ databases">
        <authorList>
            <person name="Eriksson T."/>
        </authorList>
    </citation>
    <scope>NUCLEOTIDE SEQUENCE</scope>
    <source>
        <strain evidence="24">Stoneville</strain>
        <tissue evidence="24">Whole head</tissue>
    </source>
</reference>
<dbReference type="InterPro" id="IPR023395">
    <property type="entry name" value="MCP_dom_sf"/>
</dbReference>
<keyword evidence="11" id="KW-0722">Serine protease inhibitor</keyword>
<comment type="caution">
    <text evidence="24">The sequence shown here is derived from an EMBL/GenBank/DDBJ whole genome shotgun (WGS) entry which is preliminary data.</text>
</comment>
<keyword evidence="8" id="KW-0646">Protease inhibitor</keyword>
<comment type="pathway">
    <text evidence="17">Phospholipid metabolism; phosphatidylcholine biosynthesis; phosphatidylcholine from phosphocholine: step 1/2.</text>
</comment>
<evidence type="ECO:0000256" key="12">
    <source>
        <dbReference type="ARBA" id="ARBA00022989"/>
    </source>
</evidence>
<dbReference type="PANTHER" id="PTHR10739:SF13">
    <property type="entry name" value="CHOLINE-PHOSPHATE CYTIDYLYLTRANSFERASE"/>
    <property type="match status" value="1"/>
</dbReference>
<keyword evidence="9 19" id="KW-0812">Transmembrane</keyword>
<dbReference type="FunFam" id="3.40.50.620:FF:000016">
    <property type="entry name" value="Putative choline-phosphate cytidylyltransferase B"/>
    <property type="match status" value="2"/>
</dbReference>
<dbReference type="Pfam" id="PF01467">
    <property type="entry name" value="CTP_transf_like"/>
    <property type="match status" value="2"/>
</dbReference>
<comment type="similarity">
    <text evidence="20">Belongs to the serpin family.</text>
</comment>
<evidence type="ECO:0000256" key="10">
    <source>
        <dbReference type="ARBA" id="ARBA00022695"/>
    </source>
</evidence>
<dbReference type="GO" id="GO:0004105">
    <property type="term" value="F:choline-phosphate cytidylyltransferase activity"/>
    <property type="evidence" value="ECO:0007669"/>
    <property type="project" value="UniProtKB-EC"/>
</dbReference>
<feature type="transmembrane region" description="Helical" evidence="22">
    <location>
        <begin position="1684"/>
        <end position="1709"/>
    </location>
</feature>
<evidence type="ECO:0000256" key="21">
    <source>
        <dbReference type="SAM" id="MobiDB-lite"/>
    </source>
</evidence>
<dbReference type="UniPathway" id="UPA00753">
    <property type="reaction ID" value="UER00739"/>
</dbReference>
<feature type="repeat" description="Solcar" evidence="19">
    <location>
        <begin position="1074"/>
        <end position="1163"/>
    </location>
</feature>
<keyword evidence="12 22" id="KW-1133">Transmembrane helix</keyword>
<dbReference type="InterPro" id="IPR023796">
    <property type="entry name" value="Serpin_dom"/>
</dbReference>
<dbReference type="Proteomes" id="UP000719412">
    <property type="component" value="Unassembled WGS sequence"/>
</dbReference>
<comment type="similarity">
    <text evidence="3">Belongs to the mitochondrial carrier (TC 2.A.29) family.</text>
</comment>
<evidence type="ECO:0000256" key="3">
    <source>
        <dbReference type="ARBA" id="ARBA00006375"/>
    </source>
</evidence>
<accession>A0A8J6LCP5</accession>
<feature type="transmembrane region" description="Helical" evidence="22">
    <location>
        <begin position="1523"/>
        <end position="1544"/>
    </location>
</feature>
<feature type="domain" description="Serpin" evidence="23">
    <location>
        <begin position="1"/>
        <end position="264"/>
    </location>
</feature>
<evidence type="ECO:0000256" key="16">
    <source>
        <dbReference type="ARBA" id="ARBA00023264"/>
    </source>
</evidence>
<evidence type="ECO:0000256" key="2">
    <source>
        <dbReference type="ARBA" id="ARBA00005189"/>
    </source>
</evidence>
<evidence type="ECO:0000256" key="17">
    <source>
        <dbReference type="ARBA" id="ARBA00025706"/>
    </source>
</evidence>
<dbReference type="Gene3D" id="3.30.497.10">
    <property type="entry name" value="Antithrombin, subunit I, domain 2"/>
    <property type="match status" value="2"/>
</dbReference>
<evidence type="ECO:0000256" key="13">
    <source>
        <dbReference type="ARBA" id="ARBA00023098"/>
    </source>
</evidence>
<reference evidence="24" key="1">
    <citation type="journal article" date="2020" name="J Insects Food Feed">
        <title>The yellow mealworm (Tenebrio molitor) genome: a resource for the emerging insects as food and feed industry.</title>
        <authorList>
            <person name="Eriksson T."/>
            <person name="Andere A."/>
            <person name="Kelstrup H."/>
            <person name="Emery V."/>
            <person name="Picard C."/>
        </authorList>
    </citation>
    <scope>NUCLEOTIDE SEQUENCE</scope>
    <source>
        <strain evidence="24">Stoneville</strain>
        <tissue evidence="24">Whole head</tissue>
    </source>
</reference>
<evidence type="ECO:0000256" key="5">
    <source>
        <dbReference type="ARBA" id="ARBA00010101"/>
    </source>
</evidence>
<evidence type="ECO:0000313" key="24">
    <source>
        <dbReference type="EMBL" id="KAH0814913.1"/>
    </source>
</evidence>
<keyword evidence="13" id="KW-0443">Lipid metabolism</keyword>
<keyword evidence="16" id="KW-1208">Phospholipid metabolism</keyword>
<feature type="repeat" description="Solcar" evidence="19">
    <location>
        <begin position="1172"/>
        <end position="1257"/>
    </location>
</feature>
<comment type="pathway">
    <text evidence="2">Lipid metabolism.</text>
</comment>
<evidence type="ECO:0000313" key="25">
    <source>
        <dbReference type="Proteomes" id="UP000719412"/>
    </source>
</evidence>
<evidence type="ECO:0000256" key="18">
    <source>
        <dbReference type="ARBA" id="ARBA00026101"/>
    </source>
</evidence>
<evidence type="ECO:0000256" key="11">
    <source>
        <dbReference type="ARBA" id="ARBA00022900"/>
    </source>
</evidence>
<dbReference type="CDD" id="cd02174">
    <property type="entry name" value="CCT"/>
    <property type="match status" value="2"/>
</dbReference>
<proteinExistence type="inferred from homology"/>
<dbReference type="SUPFAM" id="SSF103506">
    <property type="entry name" value="Mitochondrial carrier"/>
    <property type="match status" value="1"/>
</dbReference>
<protein>
    <recommendedName>
        <fullName evidence="18">choline-phosphate cytidylyltransferase</fullName>
        <ecNumber evidence="18">2.7.7.15</ecNumber>
    </recommendedName>
</protein>
<keyword evidence="14 19" id="KW-0472">Membrane</keyword>
<dbReference type="InterPro" id="IPR041723">
    <property type="entry name" value="CCT"/>
</dbReference>
<evidence type="ECO:0000256" key="22">
    <source>
        <dbReference type="SAM" id="Phobius"/>
    </source>
</evidence>
<keyword evidence="10" id="KW-0548">Nucleotidyltransferase</keyword>